<dbReference type="InterPro" id="IPR038071">
    <property type="entry name" value="UROD/MetE-like_sf"/>
</dbReference>
<dbReference type="Pfam" id="PF01208">
    <property type="entry name" value="URO-D"/>
    <property type="match status" value="1"/>
</dbReference>
<sequence length="327" mass="37827">MMTKKENFLATIRGEDPERYVNQFEFLEFIYEAPMEADPPPGTELVNGWGITWRWPEGQLGAFPVHDEEHKVLKDITRWREQVKAPSVVFDEARWADAIAHANAIDRNEKFVSLFVAPGIFEMTHHLMSMEDALTAYYEEPEAMHELIDYLTEWEISYAKELIDHLHPDCLYHHDDWGSQISTFMSPAMFEEFILPAYKKIYQYYRDNGVEIIIHHSDSFAATLVPYMIDMGVDVWQGVMTTNNTPELIKKYGGQITFMGNIDSGSVDFPGWTPEIIAEHVERACRECGTKYFIPNLTQGMDFDSFPGVYKETSAAIERMSEVMFNK</sequence>
<feature type="domain" description="Uroporphyrinogen decarboxylase (URO-D)" evidence="1">
    <location>
        <begin position="119"/>
        <end position="304"/>
    </location>
</feature>
<dbReference type="KEGG" id="alka:J0B03_07370"/>
<organism evidence="2 3">
    <name type="scientific">Alkalibacter rhizosphaerae</name>
    <dbReference type="NCBI Taxonomy" id="2815577"/>
    <lineage>
        <taxon>Bacteria</taxon>
        <taxon>Bacillati</taxon>
        <taxon>Bacillota</taxon>
        <taxon>Clostridia</taxon>
        <taxon>Eubacteriales</taxon>
        <taxon>Eubacteriaceae</taxon>
        <taxon>Alkalibacter</taxon>
    </lineage>
</organism>
<dbReference type="PANTHER" id="PTHR47099">
    <property type="entry name" value="METHYLCOBAMIDE:COM METHYLTRANSFERASE MTBA"/>
    <property type="match status" value="1"/>
</dbReference>
<dbReference type="GO" id="GO:0004853">
    <property type="term" value="F:uroporphyrinogen decarboxylase activity"/>
    <property type="evidence" value="ECO:0007669"/>
    <property type="project" value="InterPro"/>
</dbReference>
<proteinExistence type="predicted"/>
<dbReference type="EMBL" id="CP071444">
    <property type="protein sequence ID" value="QSX07653.1"/>
    <property type="molecule type" value="Genomic_DNA"/>
</dbReference>
<gene>
    <name evidence="2" type="ORF">J0B03_07370</name>
</gene>
<name>A0A974XG34_9FIRM</name>
<dbReference type="InterPro" id="IPR000257">
    <property type="entry name" value="Uroporphyrinogen_deCOase"/>
</dbReference>
<dbReference type="RefSeq" id="WP_207298995.1">
    <property type="nucleotide sequence ID" value="NZ_CP071444.1"/>
</dbReference>
<reference evidence="2" key="1">
    <citation type="submission" date="2021-03" db="EMBL/GenBank/DDBJ databases">
        <title>Alkalibacter marinus sp. nov., isolated from tidal flat sediment.</title>
        <authorList>
            <person name="Namirimu T."/>
            <person name="Yang J.-A."/>
            <person name="Yang S.-H."/>
            <person name="Kim Y.-J."/>
            <person name="Kwon K.K."/>
        </authorList>
    </citation>
    <scope>NUCLEOTIDE SEQUENCE</scope>
    <source>
        <strain evidence="2">ES005</strain>
    </source>
</reference>
<dbReference type="GO" id="GO:0006779">
    <property type="term" value="P:porphyrin-containing compound biosynthetic process"/>
    <property type="evidence" value="ECO:0007669"/>
    <property type="project" value="InterPro"/>
</dbReference>
<protein>
    <submittedName>
        <fullName evidence="2">Uroporphyrinogen decarboxylase</fullName>
    </submittedName>
</protein>
<dbReference type="Proteomes" id="UP000663499">
    <property type="component" value="Chromosome"/>
</dbReference>
<dbReference type="InterPro" id="IPR052024">
    <property type="entry name" value="Methanogen_methyltrans"/>
</dbReference>
<dbReference type="SUPFAM" id="SSF51726">
    <property type="entry name" value="UROD/MetE-like"/>
    <property type="match status" value="1"/>
</dbReference>
<accession>A0A974XG34</accession>
<dbReference type="PANTHER" id="PTHR47099:SF1">
    <property type="entry name" value="METHYLCOBAMIDE:COM METHYLTRANSFERASE MTBA"/>
    <property type="match status" value="1"/>
</dbReference>
<dbReference type="AlphaFoldDB" id="A0A974XG34"/>
<dbReference type="Gene3D" id="3.20.20.210">
    <property type="match status" value="1"/>
</dbReference>
<evidence type="ECO:0000313" key="2">
    <source>
        <dbReference type="EMBL" id="QSX07653.1"/>
    </source>
</evidence>
<keyword evidence="3" id="KW-1185">Reference proteome</keyword>
<dbReference type="CDD" id="cd03309">
    <property type="entry name" value="CmuC_like"/>
    <property type="match status" value="1"/>
</dbReference>
<evidence type="ECO:0000259" key="1">
    <source>
        <dbReference type="Pfam" id="PF01208"/>
    </source>
</evidence>
<evidence type="ECO:0000313" key="3">
    <source>
        <dbReference type="Proteomes" id="UP000663499"/>
    </source>
</evidence>